<dbReference type="FunFam" id="3.40.309.10:FF:000004">
    <property type="entry name" value="Succinate-semialdehyde dehydrogenase I"/>
    <property type="match status" value="1"/>
</dbReference>
<dbReference type="PANTHER" id="PTHR43353:SF5">
    <property type="entry name" value="SUCCINATE-SEMIALDEHYDE DEHYDROGENASE, MITOCHONDRIAL"/>
    <property type="match status" value="1"/>
</dbReference>
<dbReference type="CDD" id="cd07103">
    <property type="entry name" value="ALDH_F5_SSADH_GabD"/>
    <property type="match status" value="1"/>
</dbReference>
<dbReference type="PANTHER" id="PTHR43353">
    <property type="entry name" value="SUCCINATE-SEMIALDEHYDE DEHYDROGENASE, MITOCHONDRIAL"/>
    <property type="match status" value="1"/>
</dbReference>
<keyword evidence="3 5" id="KW-0560">Oxidoreductase</keyword>
<dbReference type="InterPro" id="IPR016163">
    <property type="entry name" value="Ald_DH_C"/>
</dbReference>
<dbReference type="SUPFAM" id="SSF53720">
    <property type="entry name" value="ALDH-like"/>
    <property type="match status" value="1"/>
</dbReference>
<evidence type="ECO:0000313" key="8">
    <source>
        <dbReference type="Proteomes" id="UP001165289"/>
    </source>
</evidence>
<dbReference type="AlphaFoldDB" id="A0AAV7KIL6"/>
<evidence type="ECO:0000256" key="1">
    <source>
        <dbReference type="ARBA" id="ARBA00005176"/>
    </source>
</evidence>
<dbReference type="Proteomes" id="UP001165289">
    <property type="component" value="Unassembled WGS sequence"/>
</dbReference>
<gene>
    <name evidence="7" type="ORF">LOD99_10112</name>
</gene>
<proteinExistence type="inferred from homology"/>
<dbReference type="Gene3D" id="3.40.605.10">
    <property type="entry name" value="Aldehyde Dehydrogenase, Chain A, domain 1"/>
    <property type="match status" value="1"/>
</dbReference>
<organism evidence="7 8">
    <name type="scientific">Oopsacas minuta</name>
    <dbReference type="NCBI Taxonomy" id="111878"/>
    <lineage>
        <taxon>Eukaryota</taxon>
        <taxon>Metazoa</taxon>
        <taxon>Porifera</taxon>
        <taxon>Hexactinellida</taxon>
        <taxon>Hexasterophora</taxon>
        <taxon>Lyssacinosida</taxon>
        <taxon>Leucopsacidae</taxon>
        <taxon>Oopsacas</taxon>
    </lineage>
</organism>
<dbReference type="Gene3D" id="3.40.309.10">
    <property type="entry name" value="Aldehyde Dehydrogenase, Chain A, domain 2"/>
    <property type="match status" value="1"/>
</dbReference>
<dbReference type="EMBL" id="JAKMXF010000018">
    <property type="protein sequence ID" value="KAI6661242.1"/>
    <property type="molecule type" value="Genomic_DNA"/>
</dbReference>
<dbReference type="Pfam" id="PF00171">
    <property type="entry name" value="Aldedh"/>
    <property type="match status" value="1"/>
</dbReference>
<keyword evidence="8" id="KW-1185">Reference proteome</keyword>
<comment type="caution">
    <text evidence="7">The sequence shown here is derived from an EMBL/GenBank/DDBJ whole genome shotgun (WGS) entry which is preliminary data.</text>
</comment>
<feature type="domain" description="Aldehyde dehydrogenase" evidence="6">
    <location>
        <begin position="22"/>
        <end position="481"/>
    </location>
</feature>
<dbReference type="GO" id="GO:0009450">
    <property type="term" value="P:gamma-aminobutyric acid catabolic process"/>
    <property type="evidence" value="ECO:0007669"/>
    <property type="project" value="TreeGrafter"/>
</dbReference>
<accession>A0AAV7KIL6</accession>
<evidence type="ECO:0000256" key="5">
    <source>
        <dbReference type="RuleBase" id="RU003345"/>
    </source>
</evidence>
<evidence type="ECO:0000256" key="2">
    <source>
        <dbReference type="ARBA" id="ARBA00009986"/>
    </source>
</evidence>
<comment type="pathway">
    <text evidence="1">Amino-acid degradation; 4-aminobutanoate degradation.</text>
</comment>
<dbReference type="InterPro" id="IPR016162">
    <property type="entry name" value="Ald_DH_N"/>
</dbReference>
<dbReference type="InterPro" id="IPR050740">
    <property type="entry name" value="Aldehyde_DH_Superfamily"/>
</dbReference>
<evidence type="ECO:0000259" key="6">
    <source>
        <dbReference type="Pfam" id="PF00171"/>
    </source>
</evidence>
<sequence length="487" mass="52931">MQRALGSVSHLLKSQAYVNGEWIKSSKSYDVINPSTLEKIGSVPDMNQSDIRDAIACARTAQLGWRLKSGNERGQLLRRWLDTVMEHRNALGTLITLESGKVLKEGLGEVDYGASYLEWYSEAARRIYGEIIPTQSGMTQSLLYREPIGACAFITSWNFPVLLPLRKTAAALAAGCTVVLKPSEETPLSALALAELGDRAGIPRGVFNVVTSDKSSTPAVGEEMCTNPDIQGLSFTGSCVVGKKLYKLCSSTVKKVTLELGGNAPFIIFPSADIEVVMRAINTTKFRNNGQTCISANRVLVHTSRIEEVLERCVDLIKGKRVADGLEEGAELGPLINQSAVDKVTRHITDGVEKGGEVLVGGDKIGNGHFYQPTLLSGLTEDMDIWNEETFGPVIPVRAFDTEEEAIHLANNVKEGLAAYVMTTDYRQIHRVTPQLQYGLIGVNEGMISSVWTPFGGVKESGIGREGGLQGINEYLLYKFVSMGGLQ</sequence>
<dbReference type="GO" id="GO:0004777">
    <property type="term" value="F:succinate-semialdehyde dehydrogenase (NAD+) activity"/>
    <property type="evidence" value="ECO:0007669"/>
    <property type="project" value="TreeGrafter"/>
</dbReference>
<dbReference type="InterPro" id="IPR015590">
    <property type="entry name" value="Aldehyde_DH_dom"/>
</dbReference>
<evidence type="ECO:0000256" key="3">
    <source>
        <dbReference type="ARBA" id="ARBA00023002"/>
    </source>
</evidence>
<comment type="similarity">
    <text evidence="2 5">Belongs to the aldehyde dehydrogenase family.</text>
</comment>
<name>A0AAV7KIL6_9METZ</name>
<protein>
    <submittedName>
        <fullName evidence="7">NAD-dependent succinate-semialdehyde dehydrogenase</fullName>
    </submittedName>
</protein>
<dbReference type="InterPro" id="IPR016161">
    <property type="entry name" value="Ald_DH/histidinol_DH"/>
</dbReference>
<feature type="active site" evidence="4">
    <location>
        <position position="259"/>
    </location>
</feature>
<evidence type="ECO:0000313" key="7">
    <source>
        <dbReference type="EMBL" id="KAI6661242.1"/>
    </source>
</evidence>
<dbReference type="PROSITE" id="PS00687">
    <property type="entry name" value="ALDEHYDE_DEHYDR_GLU"/>
    <property type="match status" value="1"/>
</dbReference>
<dbReference type="InterPro" id="IPR029510">
    <property type="entry name" value="Ald_DH_CS_GLU"/>
</dbReference>
<dbReference type="FunFam" id="3.40.605.10:FF:000005">
    <property type="entry name" value="Succinate-semialdehyde dehydrogenase I"/>
    <property type="match status" value="1"/>
</dbReference>
<reference evidence="7 8" key="1">
    <citation type="journal article" date="2023" name="BMC Biol.">
        <title>The compact genome of the sponge Oopsacas minuta (Hexactinellida) is lacking key metazoan core genes.</title>
        <authorList>
            <person name="Santini S."/>
            <person name="Schenkelaars Q."/>
            <person name="Jourda C."/>
            <person name="Duchesne M."/>
            <person name="Belahbib H."/>
            <person name="Rocher C."/>
            <person name="Selva M."/>
            <person name="Riesgo A."/>
            <person name="Vervoort M."/>
            <person name="Leys S.P."/>
            <person name="Kodjabachian L."/>
            <person name="Le Bivic A."/>
            <person name="Borchiellini C."/>
            <person name="Claverie J.M."/>
            <person name="Renard E."/>
        </authorList>
    </citation>
    <scope>NUCLEOTIDE SEQUENCE [LARGE SCALE GENOMIC DNA]</scope>
    <source>
        <strain evidence="7">SPO-2</strain>
    </source>
</reference>
<evidence type="ECO:0000256" key="4">
    <source>
        <dbReference type="PROSITE-ProRule" id="PRU10007"/>
    </source>
</evidence>